<evidence type="ECO:0000256" key="2">
    <source>
        <dbReference type="PIRSR" id="PIRSR005965-1"/>
    </source>
</evidence>
<comment type="caution">
    <text evidence="4">The sequence shown here is derived from an EMBL/GenBank/DDBJ whole genome shotgun (WGS) entry which is preliminary data.</text>
</comment>
<dbReference type="SUPFAM" id="SSF55298">
    <property type="entry name" value="YjgF-like"/>
    <property type="match status" value="1"/>
</dbReference>
<sequence length="123" mass="13920">MVRGIRGAITVKQNDGAEMIEATERLIKDMIEQNKIEPDSVCSAFISATDDLDAMFPARALRQLKGWEYVPVMCMQELAIKGGLEKCIRIMMHVNTEVAQKDIRHIYLEDAVVLRPDLQQSTN</sequence>
<proteinExistence type="predicted"/>
<keyword evidence="2 3" id="KW-0028">Amino-acid biosynthesis</keyword>
<feature type="binding site" evidence="2">
    <location>
        <position position="6"/>
    </location>
    <ligand>
        <name>prephenate</name>
        <dbReference type="ChEBI" id="CHEBI:29934"/>
    </ligand>
</feature>
<dbReference type="AlphaFoldDB" id="A0A177KRB3"/>
<feature type="binding site" evidence="2">
    <location>
        <position position="89"/>
    </location>
    <ligand>
        <name>prephenate</name>
        <dbReference type="ChEBI" id="CHEBI:29934"/>
    </ligand>
</feature>
<dbReference type="PROSITE" id="PS51167">
    <property type="entry name" value="CHORISMATE_MUT_1"/>
    <property type="match status" value="1"/>
</dbReference>
<dbReference type="PANTHER" id="PTHR21164:SF0">
    <property type="entry name" value="CHORISMATE MUTASE AROH"/>
    <property type="match status" value="1"/>
</dbReference>
<dbReference type="GO" id="GO:0008652">
    <property type="term" value="P:amino acid biosynthetic process"/>
    <property type="evidence" value="ECO:0007669"/>
    <property type="project" value="UniProtKB-UniRule"/>
</dbReference>
<feature type="binding site" evidence="2">
    <location>
        <position position="107"/>
    </location>
    <ligand>
        <name>prephenate</name>
        <dbReference type="ChEBI" id="CHEBI:29934"/>
    </ligand>
</feature>
<dbReference type="RefSeq" id="WP_018393786.1">
    <property type="nucleotide sequence ID" value="NZ_LQWZ01000023.1"/>
</dbReference>
<dbReference type="UniPathway" id="UPA00120">
    <property type="reaction ID" value="UER00203"/>
</dbReference>
<dbReference type="Proteomes" id="UP000077271">
    <property type="component" value="Unassembled WGS sequence"/>
</dbReference>
<keyword evidence="2 3" id="KW-0057">Aromatic amino acid biosynthesis</keyword>
<dbReference type="GO" id="GO:0046417">
    <property type="term" value="P:chorismate metabolic process"/>
    <property type="evidence" value="ECO:0007669"/>
    <property type="project" value="TreeGrafter"/>
</dbReference>
<dbReference type="PIRSF" id="PIRSF005965">
    <property type="entry name" value="Chor_mut_AroH"/>
    <property type="match status" value="1"/>
</dbReference>
<dbReference type="Pfam" id="PF07736">
    <property type="entry name" value="CM_1"/>
    <property type="match status" value="1"/>
</dbReference>
<comment type="catalytic activity">
    <reaction evidence="3">
        <text>chorismate = prephenate</text>
        <dbReference type="Rhea" id="RHEA:13897"/>
        <dbReference type="ChEBI" id="CHEBI:29748"/>
        <dbReference type="ChEBI" id="CHEBI:29934"/>
        <dbReference type="EC" id="5.4.99.5"/>
    </reaction>
</comment>
<evidence type="ECO:0000313" key="5">
    <source>
        <dbReference type="Proteomes" id="UP000077271"/>
    </source>
</evidence>
<dbReference type="OrthoDB" id="9802232at2"/>
<protein>
    <recommendedName>
        <fullName evidence="1 3">chorismate mutase</fullName>
        <ecNumber evidence="1 3">5.4.99.5</ecNumber>
    </recommendedName>
</protein>
<organism evidence="4 5">
    <name type="scientific">Domibacillus aminovorans</name>
    <dbReference type="NCBI Taxonomy" id="29332"/>
    <lineage>
        <taxon>Bacteria</taxon>
        <taxon>Bacillati</taxon>
        <taxon>Bacillota</taxon>
        <taxon>Bacilli</taxon>
        <taxon>Bacillales</taxon>
        <taxon>Bacillaceae</taxon>
        <taxon>Domibacillus</taxon>
    </lineage>
</organism>
<dbReference type="EMBL" id="LQWZ01000023">
    <property type="protein sequence ID" value="OAH55893.1"/>
    <property type="molecule type" value="Genomic_DNA"/>
</dbReference>
<evidence type="ECO:0000256" key="1">
    <source>
        <dbReference type="NCBIfam" id="TIGR01796"/>
    </source>
</evidence>
<dbReference type="NCBIfam" id="TIGR01796">
    <property type="entry name" value="CM_mono_aroH"/>
    <property type="match status" value="1"/>
</dbReference>
<evidence type="ECO:0000313" key="4">
    <source>
        <dbReference type="EMBL" id="OAH55893.1"/>
    </source>
</evidence>
<dbReference type="InterPro" id="IPR035959">
    <property type="entry name" value="RutC-like_sf"/>
</dbReference>
<dbReference type="InterPro" id="IPR008243">
    <property type="entry name" value="Chorismate_mutase_AroH"/>
</dbReference>
<dbReference type="GO" id="GO:0004106">
    <property type="term" value="F:chorismate mutase activity"/>
    <property type="evidence" value="ECO:0007669"/>
    <property type="project" value="UniProtKB-UniRule"/>
</dbReference>
<dbReference type="GO" id="GO:0009073">
    <property type="term" value="P:aromatic amino acid family biosynthetic process"/>
    <property type="evidence" value="ECO:0007669"/>
    <property type="project" value="UniProtKB-UniRule"/>
</dbReference>
<dbReference type="EC" id="5.4.99.5" evidence="1 3"/>
<reference evidence="4 5" key="1">
    <citation type="submission" date="2016-01" db="EMBL/GenBank/DDBJ databases">
        <title>Investigation of taxonomic status of Bacillus aminovorans.</title>
        <authorList>
            <person name="Verma A."/>
            <person name="Pal Y."/>
            <person name="Krishnamurthi S."/>
        </authorList>
    </citation>
    <scope>NUCLEOTIDE SEQUENCE [LARGE SCALE GENOMIC DNA]</scope>
    <source>
        <strain evidence="4 5">DSM 4337</strain>
    </source>
</reference>
<dbReference type="Gene3D" id="3.30.1330.40">
    <property type="entry name" value="RutC-like"/>
    <property type="match status" value="1"/>
</dbReference>
<dbReference type="PANTHER" id="PTHR21164">
    <property type="entry name" value="CHORISMATE MUTASE"/>
    <property type="match status" value="1"/>
</dbReference>
<dbReference type="CDD" id="cd02185">
    <property type="entry name" value="AroH"/>
    <property type="match status" value="1"/>
</dbReference>
<gene>
    <name evidence="4" type="ORF">AWH48_04245</name>
</gene>
<keyword evidence="3" id="KW-0413">Isomerase</keyword>
<evidence type="ECO:0000256" key="3">
    <source>
        <dbReference type="PROSITE-ProRule" id="PRU00514"/>
    </source>
</evidence>
<name>A0A177KRB3_9BACI</name>
<accession>A0A177KRB3</accession>